<reference evidence="13 14" key="1">
    <citation type="submission" date="2015-08" db="EMBL/GenBank/DDBJ databases">
        <title>Draft Genome Sequence of Bacillus vietnamensis UCD-SED5.</title>
        <authorList>
            <person name="Lee R.D."/>
            <person name="Jospin G."/>
            <person name="Lang J.M."/>
            <person name="Coil D.A."/>
            <person name="Eisen J.A."/>
        </authorList>
    </citation>
    <scope>NUCLEOTIDE SEQUENCE [LARGE SCALE GENOMIC DNA]</scope>
    <source>
        <strain evidence="13 14">UCD-SED5</strain>
    </source>
</reference>
<dbReference type="InterPro" id="IPR029047">
    <property type="entry name" value="HSP70_peptide-bd_sf"/>
</dbReference>
<evidence type="ECO:0000256" key="6">
    <source>
        <dbReference type="ARBA" id="ARBA00022741"/>
    </source>
</evidence>
<keyword evidence="7" id="KW-0067">ATP-binding</keyword>
<dbReference type="OrthoDB" id="2754516at2"/>
<dbReference type="Proteomes" id="UP000050398">
    <property type="component" value="Unassembled WGS sequence"/>
</dbReference>
<evidence type="ECO:0000256" key="9">
    <source>
        <dbReference type="ARBA" id="ARBA00023186"/>
    </source>
</evidence>
<dbReference type="InterPro" id="IPR018181">
    <property type="entry name" value="Heat_shock_70_CS"/>
</dbReference>
<evidence type="ECO:0000256" key="1">
    <source>
        <dbReference type="ARBA" id="ARBA00002290"/>
    </source>
</evidence>
<name>A0A0P6WFJ2_9BACI</name>
<dbReference type="SUPFAM" id="SSF53067">
    <property type="entry name" value="Actin-like ATPase domain"/>
    <property type="match status" value="2"/>
</dbReference>
<evidence type="ECO:0000256" key="7">
    <source>
        <dbReference type="ARBA" id="ARBA00022840"/>
    </source>
</evidence>
<evidence type="ECO:0000256" key="8">
    <source>
        <dbReference type="ARBA" id="ARBA00023016"/>
    </source>
</evidence>
<dbReference type="InterPro" id="IPR043129">
    <property type="entry name" value="ATPase_NBD"/>
</dbReference>
<sequence>MRFDNEKKPTLGIDLGTTYSAIARWTEKGPKVYQTKGGDYTLPSVVYFDERQEKPLVGNQALKRALIDPENAILGVKRMMDEGTQKILLGDKEYTPIEISSMILRDIYEYAEKTTPGFDPTGVVVTVPYYFTALQCTNTSEAASMAGLNVLGIIQEPVAAALAYGIHEEETLNDEIIMVFDLGGGTFDLTIFRFTNSNEKLTFEVIATGGDDRLGGLDFDKALAELIKEKSGLNFSGISREDEIKANALLMEAAKETKEILSYEEFTDIIKPNILPGQHIELEVERSEFEDCIESYFAKMDMIIDTVIEKSTLSKKDIDRVVKVGGSSRIPKIDELLSQKIGNAKTYGNIDPDLCVAQGASVYAAFLDERIGWSKEIEIKTATAHALGVGLSDGRFSALIPSNRRTPCEATSVFTTNADNCEELDIDLYQGSSKFIKNNKRIGRIHIAGLRKCPAGELDIHITFRINQQQSVSVTIVQKESNIRKVENVKLT</sequence>
<evidence type="ECO:0000256" key="11">
    <source>
        <dbReference type="ARBA" id="ARBA00030945"/>
    </source>
</evidence>
<dbReference type="PANTHER" id="PTHR19375">
    <property type="entry name" value="HEAT SHOCK PROTEIN 70KDA"/>
    <property type="match status" value="1"/>
</dbReference>
<dbReference type="InterPro" id="IPR013126">
    <property type="entry name" value="Hsp_70_fam"/>
</dbReference>
<keyword evidence="5" id="KW-0597">Phosphoprotein</keyword>
<dbReference type="Gene3D" id="3.30.420.40">
    <property type="match status" value="2"/>
</dbReference>
<evidence type="ECO:0000313" key="13">
    <source>
        <dbReference type="EMBL" id="KPL59237.1"/>
    </source>
</evidence>
<accession>A0A0P6WFJ2</accession>
<gene>
    <name evidence="13" type="ORF">AM506_11965</name>
</gene>
<evidence type="ECO:0000256" key="4">
    <source>
        <dbReference type="ARBA" id="ARBA00017249"/>
    </source>
</evidence>
<dbReference type="AlphaFoldDB" id="A0A0P6WFJ2"/>
<comment type="function">
    <text evidence="1">Acts as a chaperone.</text>
</comment>
<dbReference type="PRINTS" id="PR00301">
    <property type="entry name" value="HEATSHOCK70"/>
</dbReference>
<keyword evidence="9" id="KW-0143">Chaperone</keyword>
<proteinExistence type="inferred from homology"/>
<dbReference type="PROSITE" id="PS00297">
    <property type="entry name" value="HSP70_1"/>
    <property type="match status" value="1"/>
</dbReference>
<dbReference type="GO" id="GO:0005524">
    <property type="term" value="F:ATP binding"/>
    <property type="evidence" value="ECO:0007669"/>
    <property type="project" value="UniProtKB-KW"/>
</dbReference>
<dbReference type="PROSITE" id="PS00329">
    <property type="entry name" value="HSP70_2"/>
    <property type="match status" value="1"/>
</dbReference>
<dbReference type="Gene3D" id="2.60.34.10">
    <property type="entry name" value="Substrate Binding Domain Of DNAk, Chain A, domain 1"/>
    <property type="match status" value="1"/>
</dbReference>
<evidence type="ECO:0000256" key="10">
    <source>
        <dbReference type="ARBA" id="ARBA00030019"/>
    </source>
</evidence>
<organism evidence="13 14">
    <name type="scientific">Rossellomorea vietnamensis</name>
    <dbReference type="NCBI Taxonomy" id="218284"/>
    <lineage>
        <taxon>Bacteria</taxon>
        <taxon>Bacillati</taxon>
        <taxon>Bacillota</taxon>
        <taxon>Bacilli</taxon>
        <taxon>Bacillales</taxon>
        <taxon>Bacillaceae</taxon>
        <taxon>Rossellomorea</taxon>
    </lineage>
</organism>
<dbReference type="CDD" id="cd24029">
    <property type="entry name" value="ASKHA_NBD_HSP70_DnaK_HscA_HscC"/>
    <property type="match status" value="1"/>
</dbReference>
<dbReference type="FunFam" id="3.30.420.40:FF:000545">
    <property type="entry name" value="Endoplasmic reticulum chaperone BiP"/>
    <property type="match status" value="1"/>
</dbReference>
<dbReference type="RefSeq" id="WP_060672729.1">
    <property type="nucleotide sequence ID" value="NZ_LIXZ01000008.1"/>
</dbReference>
<dbReference type="Pfam" id="PF00012">
    <property type="entry name" value="HSP70"/>
    <property type="match status" value="2"/>
</dbReference>
<comment type="caution">
    <text evidence="13">The sequence shown here is derived from an EMBL/GenBank/DDBJ whole genome shotgun (WGS) entry which is preliminary data.</text>
</comment>
<keyword evidence="6" id="KW-0547">Nucleotide-binding</keyword>
<dbReference type="EMBL" id="LIXZ01000008">
    <property type="protein sequence ID" value="KPL59237.1"/>
    <property type="molecule type" value="Genomic_DNA"/>
</dbReference>
<dbReference type="PATRIC" id="fig|218284.4.peg.4095"/>
<evidence type="ECO:0000313" key="14">
    <source>
        <dbReference type="Proteomes" id="UP000050398"/>
    </source>
</evidence>
<protein>
    <recommendedName>
        <fullName evidence="3">Chaperone protein DnaK</fullName>
    </recommendedName>
    <alternativeName>
        <fullName evidence="4">Chaperone protein dnaK</fullName>
    </alternativeName>
    <alternativeName>
        <fullName evidence="12">HSP70</fullName>
    </alternativeName>
    <alternativeName>
        <fullName evidence="11">Heat shock 70 kDa protein</fullName>
    </alternativeName>
    <alternativeName>
        <fullName evidence="10">Heat shock protein 70</fullName>
    </alternativeName>
</protein>
<dbReference type="SUPFAM" id="SSF100920">
    <property type="entry name" value="Heat shock protein 70kD (HSP70), peptide-binding domain"/>
    <property type="match status" value="1"/>
</dbReference>
<dbReference type="Gene3D" id="3.90.640.10">
    <property type="entry name" value="Actin, Chain A, domain 4"/>
    <property type="match status" value="1"/>
</dbReference>
<evidence type="ECO:0000256" key="3">
    <source>
        <dbReference type="ARBA" id="ARBA00014415"/>
    </source>
</evidence>
<evidence type="ECO:0000256" key="12">
    <source>
        <dbReference type="ARBA" id="ARBA00033103"/>
    </source>
</evidence>
<dbReference type="GO" id="GO:0140662">
    <property type="term" value="F:ATP-dependent protein folding chaperone"/>
    <property type="evidence" value="ECO:0007669"/>
    <property type="project" value="InterPro"/>
</dbReference>
<evidence type="ECO:0000256" key="2">
    <source>
        <dbReference type="ARBA" id="ARBA00007381"/>
    </source>
</evidence>
<evidence type="ECO:0000256" key="5">
    <source>
        <dbReference type="ARBA" id="ARBA00022553"/>
    </source>
</evidence>
<keyword evidence="8" id="KW-0346">Stress response</keyword>
<comment type="similarity">
    <text evidence="2">Belongs to the heat shock protein 70 family.</text>
</comment>